<accession>I2Q1B4</accession>
<name>I2Q1B4_9BACT</name>
<organism evidence="2">
    <name type="scientific">Desulfovibrio sp. U5L</name>
    <dbReference type="NCBI Taxonomy" id="596152"/>
    <lineage>
        <taxon>Bacteria</taxon>
        <taxon>Pseudomonadati</taxon>
        <taxon>Thermodesulfobacteriota</taxon>
        <taxon>Desulfovibrionia</taxon>
        <taxon>Desulfovibrionales</taxon>
        <taxon>Desulfovibrionaceae</taxon>
        <taxon>Desulfovibrio</taxon>
    </lineage>
</organism>
<dbReference type="HOGENOM" id="CLU_3342931_0_0_7"/>
<keyword evidence="1" id="KW-0472">Membrane</keyword>
<keyword evidence="1" id="KW-1133">Transmembrane helix</keyword>
<dbReference type="EMBL" id="JH600068">
    <property type="protein sequence ID" value="EIG53570.1"/>
    <property type="molecule type" value="Genomic_DNA"/>
</dbReference>
<sequence>MKDYVVAAIVVCFLAGAACFGVEWLIRARRWRDDDHG</sequence>
<dbReference type="AlphaFoldDB" id="I2Q1B4"/>
<keyword evidence="1" id="KW-0812">Transmembrane</keyword>
<protein>
    <submittedName>
        <fullName evidence="2">Uncharacterized protein</fullName>
    </submittedName>
</protein>
<dbReference type="STRING" id="596152.DesU5LDRAFT_1895"/>
<proteinExistence type="predicted"/>
<feature type="transmembrane region" description="Helical" evidence="1">
    <location>
        <begin position="6"/>
        <end position="26"/>
    </location>
</feature>
<gene>
    <name evidence="2" type="ORF">DesU5LDRAFT_1895</name>
</gene>
<reference evidence="2" key="1">
    <citation type="submission" date="2011-11" db="EMBL/GenBank/DDBJ databases">
        <title>Improved High-Quality Draft sequence of Desulfovibrio sp. U5L.</title>
        <authorList>
            <consortium name="US DOE Joint Genome Institute"/>
            <person name="Lucas S."/>
            <person name="Han J."/>
            <person name="Lapidus A."/>
            <person name="Cheng J.-F."/>
            <person name="Goodwin L."/>
            <person name="Pitluck S."/>
            <person name="Peters L."/>
            <person name="Ovchinnikova G."/>
            <person name="Held B."/>
            <person name="Detter J.C."/>
            <person name="Han C."/>
            <person name="Tapia R."/>
            <person name="Land M."/>
            <person name="Hauser L."/>
            <person name="Kyrpides N."/>
            <person name="Ivanova N."/>
            <person name="Pagani I."/>
            <person name="Gabster J."/>
            <person name="Walker C."/>
            <person name="Stolyar S."/>
            <person name="Stahl D."/>
            <person name="Arkin A."/>
            <person name="Dehal P."/>
            <person name="Hazen T."/>
            <person name="Woyke T."/>
        </authorList>
    </citation>
    <scope>NUCLEOTIDE SEQUENCE [LARGE SCALE GENOMIC DNA]</scope>
    <source>
        <strain evidence="2">U5L</strain>
    </source>
</reference>
<evidence type="ECO:0000313" key="2">
    <source>
        <dbReference type="EMBL" id="EIG53570.1"/>
    </source>
</evidence>
<evidence type="ECO:0000256" key="1">
    <source>
        <dbReference type="SAM" id="Phobius"/>
    </source>
</evidence>
<dbReference type="PROSITE" id="PS51257">
    <property type="entry name" value="PROKAR_LIPOPROTEIN"/>
    <property type="match status" value="1"/>
</dbReference>